<dbReference type="Proteomes" id="UP000245207">
    <property type="component" value="Unassembled WGS sequence"/>
</dbReference>
<dbReference type="AlphaFoldDB" id="A0A2U1Q947"/>
<feature type="compositionally biased region" description="Polar residues" evidence="3">
    <location>
        <begin position="250"/>
        <end position="259"/>
    </location>
</feature>
<reference evidence="6 7" key="1">
    <citation type="journal article" date="2018" name="Mol. Plant">
        <title>The genome of Artemisia annua provides insight into the evolution of Asteraceae family and artemisinin biosynthesis.</title>
        <authorList>
            <person name="Shen Q."/>
            <person name="Zhang L."/>
            <person name="Liao Z."/>
            <person name="Wang S."/>
            <person name="Yan T."/>
            <person name="Shi P."/>
            <person name="Liu M."/>
            <person name="Fu X."/>
            <person name="Pan Q."/>
            <person name="Wang Y."/>
            <person name="Lv Z."/>
            <person name="Lu X."/>
            <person name="Zhang F."/>
            <person name="Jiang W."/>
            <person name="Ma Y."/>
            <person name="Chen M."/>
            <person name="Hao X."/>
            <person name="Li L."/>
            <person name="Tang Y."/>
            <person name="Lv G."/>
            <person name="Zhou Y."/>
            <person name="Sun X."/>
            <person name="Brodelius P.E."/>
            <person name="Rose J.K.C."/>
            <person name="Tang K."/>
        </authorList>
    </citation>
    <scope>NUCLEOTIDE SEQUENCE [LARGE SCALE GENOMIC DNA]</scope>
    <source>
        <strain evidence="7">cv. Huhao1</strain>
        <tissue evidence="6">Leaf</tissue>
    </source>
</reference>
<dbReference type="PROSITE" id="PS51444">
    <property type="entry name" value="FH2"/>
    <property type="match status" value="1"/>
</dbReference>
<dbReference type="GO" id="GO:0045010">
    <property type="term" value="P:actin nucleation"/>
    <property type="evidence" value="ECO:0007669"/>
    <property type="project" value="InterPro"/>
</dbReference>
<comment type="caution">
    <text evidence="6">The sequence shown here is derived from an EMBL/GenBank/DDBJ whole genome shotgun (WGS) entry which is preliminary data.</text>
</comment>
<feature type="transmembrane region" description="Helical" evidence="4">
    <location>
        <begin position="24"/>
        <end position="46"/>
    </location>
</feature>
<keyword evidence="4" id="KW-0472">Membrane</keyword>
<comment type="similarity">
    <text evidence="1">Belongs to the formin-like family. Class-I subfamily.</text>
</comment>
<feature type="region of interest" description="Disordered" evidence="3">
    <location>
        <begin position="111"/>
        <end position="217"/>
    </location>
</feature>
<dbReference type="PANTHER" id="PTHR23213:SF338">
    <property type="entry name" value="FORMIN-LIKE PROTEIN 6"/>
    <property type="match status" value="1"/>
</dbReference>
<keyword evidence="4" id="KW-1133">Transmembrane helix</keyword>
<dbReference type="STRING" id="35608.A0A2U1Q947"/>
<dbReference type="PANTHER" id="PTHR23213">
    <property type="entry name" value="FORMIN-RELATED"/>
    <property type="match status" value="1"/>
</dbReference>
<organism evidence="6 7">
    <name type="scientific">Artemisia annua</name>
    <name type="common">Sweet wormwood</name>
    <dbReference type="NCBI Taxonomy" id="35608"/>
    <lineage>
        <taxon>Eukaryota</taxon>
        <taxon>Viridiplantae</taxon>
        <taxon>Streptophyta</taxon>
        <taxon>Embryophyta</taxon>
        <taxon>Tracheophyta</taxon>
        <taxon>Spermatophyta</taxon>
        <taxon>Magnoliopsida</taxon>
        <taxon>eudicotyledons</taxon>
        <taxon>Gunneridae</taxon>
        <taxon>Pentapetalae</taxon>
        <taxon>asterids</taxon>
        <taxon>campanulids</taxon>
        <taxon>Asterales</taxon>
        <taxon>Asteraceae</taxon>
        <taxon>Asteroideae</taxon>
        <taxon>Anthemideae</taxon>
        <taxon>Artemisiinae</taxon>
        <taxon>Artemisia</taxon>
    </lineage>
</organism>
<sequence length="739" mass="81644">MADTVVNARNHTNNKPANKPAKKIAVAISVGLVTLGMLSALAFFVYKHKNKHLSETQKLVGGRNSVTNDDNGQPSSFLYIGTVEPGRSVSEGTNGPTNVSPYHKLGSVKASERYRPSPDLQPLPPLSKPQLLPAVVSPPAITEDGYTNSTSKMSRSSYKNSSDSNLVIKKQRSTSPVPHSKRTSPRSRLSVSSSPDTKITTIPQPPPAPPQRPPLVSTSMEYTQPLAITYGARRTKFAAPPPPPDMSRLHSVNNHSPQKPKQVEMSEQRSLGPEVTPGIVKEKPLEEVNDNGVEGDDADWSKPKLKPLHWDKVRASSDRATVWDQLKSSSFQLNEDMMESLFGCNSGGLPKKEETPRSVLPQVEKEKRVLDPKKSQNIAILLRALNVTRDEVSEALLDGNPEGLGAELLETLVKMAPTKEEEIKLRDYKGDMSKLGSAERFLKAILDVPFAFKRVEAMLYRANFETEIKYLRTSFKTLEEASEELKNSRLFLKLLEAVLRTGNRMNVGTNRGEATAFKLDTLLKLVDIKGTDGKTTLLHFVVQEIIRSEGTDSDVKSNGFSATPFKKQGLQVVSGLSRELSNVKKAAGMDSDVLSGYVIKLEMGLQKIRLTGHEKPDMEGNFCESMKTFIKEAEVEIAKIKMIEKKALSSVKDVTEYFHGDTAREGAQPFRIFMIVREFLGVLDHVCKEVGEMQNKTMTGTTRSFRIAATASLPVLNRFNLNLNHHSMSSDDESSYSTP</sequence>
<feature type="compositionally biased region" description="Pro residues" evidence="3">
    <location>
        <begin position="203"/>
        <end position="213"/>
    </location>
</feature>
<feature type="region of interest" description="Disordered" evidence="3">
    <location>
        <begin position="238"/>
        <end position="275"/>
    </location>
</feature>
<evidence type="ECO:0000256" key="3">
    <source>
        <dbReference type="SAM" id="MobiDB-lite"/>
    </source>
</evidence>
<evidence type="ECO:0000259" key="5">
    <source>
        <dbReference type="PROSITE" id="PS51444"/>
    </source>
</evidence>
<evidence type="ECO:0000256" key="2">
    <source>
        <dbReference type="RuleBase" id="RU361260"/>
    </source>
</evidence>
<dbReference type="Pfam" id="PF02181">
    <property type="entry name" value="FH2"/>
    <property type="match status" value="1"/>
</dbReference>
<evidence type="ECO:0000256" key="4">
    <source>
        <dbReference type="SAM" id="Phobius"/>
    </source>
</evidence>
<feature type="compositionally biased region" description="Low complexity" evidence="3">
    <location>
        <begin position="186"/>
        <end position="195"/>
    </location>
</feature>
<dbReference type="SMART" id="SM00498">
    <property type="entry name" value="FH2"/>
    <property type="match status" value="1"/>
</dbReference>
<dbReference type="OrthoDB" id="1668162at2759"/>
<name>A0A2U1Q947_ARTAN</name>
<evidence type="ECO:0000256" key="1">
    <source>
        <dbReference type="ARBA" id="ARBA00025793"/>
    </source>
</evidence>
<gene>
    <name evidence="6" type="ORF">CTI12_AA062140</name>
</gene>
<evidence type="ECO:0000313" key="6">
    <source>
        <dbReference type="EMBL" id="PWA94432.1"/>
    </source>
</evidence>
<keyword evidence="4" id="KW-0812">Transmembrane</keyword>
<keyword evidence="7" id="KW-1185">Reference proteome</keyword>
<proteinExistence type="inferred from homology"/>
<dbReference type="InterPro" id="IPR015425">
    <property type="entry name" value="FH2_Formin"/>
</dbReference>
<accession>A0A2U1Q947</accession>
<feature type="compositionally biased region" description="Low complexity" evidence="3">
    <location>
        <begin position="146"/>
        <end position="164"/>
    </location>
</feature>
<dbReference type="Gene3D" id="1.20.58.2220">
    <property type="entry name" value="Formin, FH2 domain"/>
    <property type="match status" value="1"/>
</dbReference>
<evidence type="ECO:0000313" key="7">
    <source>
        <dbReference type="Proteomes" id="UP000245207"/>
    </source>
</evidence>
<dbReference type="InterPro" id="IPR042201">
    <property type="entry name" value="FH2_Formin_sf"/>
</dbReference>
<dbReference type="GO" id="GO:0051015">
    <property type="term" value="F:actin filament binding"/>
    <property type="evidence" value="ECO:0007669"/>
    <property type="project" value="InterPro"/>
</dbReference>
<dbReference type="EMBL" id="PKPP01000316">
    <property type="protein sequence ID" value="PWA94432.1"/>
    <property type="molecule type" value="Genomic_DNA"/>
</dbReference>
<protein>
    <recommendedName>
        <fullName evidence="2">Formin-like protein</fullName>
    </recommendedName>
</protein>
<dbReference type="SUPFAM" id="SSF101447">
    <property type="entry name" value="Formin homology 2 domain (FH2 domain)"/>
    <property type="match status" value="1"/>
</dbReference>
<dbReference type="InterPro" id="IPR027643">
    <property type="entry name" value="Formin-like_plant"/>
</dbReference>
<feature type="domain" description="FH2" evidence="5">
    <location>
        <begin position="295"/>
        <end position="709"/>
    </location>
</feature>